<comment type="caution">
    <text evidence="1">The sequence shown here is derived from an EMBL/GenBank/DDBJ whole genome shotgun (WGS) entry which is preliminary data.</text>
</comment>
<evidence type="ECO:0000313" key="3">
    <source>
        <dbReference type="Proteomes" id="UP000887212"/>
    </source>
</evidence>
<name>A0AA37CHQ6_AQUAC</name>
<dbReference type="AlphaFoldDB" id="A0AA37CHQ6"/>
<dbReference type="EMBL" id="BPMT01000014">
    <property type="protein sequence ID" value="GIZ94174.1"/>
    <property type="molecule type" value="Genomic_DNA"/>
</dbReference>
<evidence type="ECO:0000313" key="1">
    <source>
        <dbReference type="EMBL" id="GIZ90368.1"/>
    </source>
</evidence>
<dbReference type="Proteomes" id="UP000887228">
    <property type="component" value="Unassembled WGS sequence"/>
</dbReference>
<accession>A0AA37CHQ6</accession>
<gene>
    <name evidence="1" type="ORF">KAM435_36950</name>
    <name evidence="2" type="ORF">KAM436_31420</name>
</gene>
<protein>
    <submittedName>
        <fullName evidence="1">Uncharacterized protein</fullName>
    </submittedName>
</protein>
<organism evidence="1 3">
    <name type="scientific">Aquipseudomonas alcaligenes</name>
    <name type="common">Pseudomonas alcaligenes</name>
    <dbReference type="NCBI Taxonomy" id="43263"/>
    <lineage>
        <taxon>Bacteria</taxon>
        <taxon>Pseudomonadati</taxon>
        <taxon>Pseudomonadota</taxon>
        <taxon>Gammaproteobacteria</taxon>
        <taxon>Pseudomonadales</taxon>
        <taxon>Pseudomonadaceae</taxon>
        <taxon>Aquipseudomonas</taxon>
    </lineage>
</organism>
<evidence type="ECO:0000313" key="2">
    <source>
        <dbReference type="EMBL" id="GIZ94174.1"/>
    </source>
</evidence>
<evidence type="ECO:0000313" key="4">
    <source>
        <dbReference type="Proteomes" id="UP000887228"/>
    </source>
</evidence>
<proteinExistence type="predicted"/>
<dbReference type="Proteomes" id="UP000887212">
    <property type="component" value="Unassembled WGS sequence"/>
</dbReference>
<reference evidence="1 4" key="1">
    <citation type="submission" date="2021-07" db="EMBL/GenBank/DDBJ databases">
        <title>Whole genome sequencing of carbapenem-resistant Pseudomonas spp. isolated in Japan.</title>
        <authorList>
            <person name="Suzuki M."/>
            <person name="Maehana S."/>
            <person name="Kitasato H."/>
        </authorList>
    </citation>
    <scope>NUCLEOTIDE SEQUENCE</scope>
    <source>
        <strain evidence="1">KAM435</strain>
        <strain evidence="2 4">KAM436</strain>
    </source>
</reference>
<dbReference type="EMBL" id="BPMS01000024">
    <property type="protein sequence ID" value="GIZ90368.1"/>
    <property type="molecule type" value="Genomic_DNA"/>
</dbReference>
<sequence>MCSFGPMATSLTTATLGSALSHGGVIISGSGDALIGGPGAPACAIAVVLAGSAIGGIAGSMAADAMDEELEEFSKWEVF</sequence>